<gene>
    <name evidence="3" type="primary">109581387</name>
</gene>
<keyword evidence="1" id="KW-0175">Coiled coil</keyword>
<reference evidence="4" key="1">
    <citation type="journal article" date="2010" name="Nature">
        <title>The Amphimedon queenslandica genome and the evolution of animal complexity.</title>
        <authorList>
            <person name="Srivastava M."/>
            <person name="Simakov O."/>
            <person name="Chapman J."/>
            <person name="Fahey B."/>
            <person name="Gauthier M.E."/>
            <person name="Mitros T."/>
            <person name="Richards G.S."/>
            <person name="Conaco C."/>
            <person name="Dacre M."/>
            <person name="Hellsten U."/>
            <person name="Larroux C."/>
            <person name="Putnam N.H."/>
            <person name="Stanke M."/>
            <person name="Adamska M."/>
            <person name="Darling A."/>
            <person name="Degnan S.M."/>
            <person name="Oakley T.H."/>
            <person name="Plachetzki D.C."/>
            <person name="Zhai Y."/>
            <person name="Adamski M."/>
            <person name="Calcino A."/>
            <person name="Cummins S.F."/>
            <person name="Goodstein D.M."/>
            <person name="Harris C."/>
            <person name="Jackson D.J."/>
            <person name="Leys S.P."/>
            <person name="Shu S."/>
            <person name="Woodcroft B.J."/>
            <person name="Vervoort M."/>
            <person name="Kosik K.S."/>
            <person name="Manning G."/>
            <person name="Degnan B.M."/>
            <person name="Rokhsar D.S."/>
        </authorList>
    </citation>
    <scope>NUCLEOTIDE SEQUENCE [LARGE SCALE GENOMIC DNA]</scope>
</reference>
<protein>
    <recommendedName>
        <fullName evidence="5">Mitochondria-eating protein C-terminal domain-containing protein</fullName>
    </recommendedName>
</protein>
<dbReference type="AlphaFoldDB" id="A0AAN0J2P8"/>
<keyword evidence="4" id="KW-1185">Reference proteome</keyword>
<evidence type="ECO:0000256" key="1">
    <source>
        <dbReference type="SAM" id="Coils"/>
    </source>
</evidence>
<reference evidence="3" key="2">
    <citation type="submission" date="2024-06" db="UniProtKB">
        <authorList>
            <consortium name="EnsemblMetazoa"/>
        </authorList>
    </citation>
    <scope>IDENTIFICATION</scope>
</reference>
<feature type="coiled-coil region" evidence="1">
    <location>
        <begin position="57"/>
        <end position="86"/>
    </location>
</feature>
<evidence type="ECO:0000313" key="3">
    <source>
        <dbReference type="EnsemblMetazoa" id="XP_019851007.1"/>
    </source>
</evidence>
<feature type="region of interest" description="Disordered" evidence="2">
    <location>
        <begin position="252"/>
        <end position="295"/>
    </location>
</feature>
<dbReference type="KEGG" id="aqu:109581387"/>
<feature type="coiled-coil region" evidence="1">
    <location>
        <begin position="314"/>
        <end position="361"/>
    </location>
</feature>
<organism evidence="3 4">
    <name type="scientific">Amphimedon queenslandica</name>
    <name type="common">Sponge</name>
    <dbReference type="NCBI Taxonomy" id="400682"/>
    <lineage>
        <taxon>Eukaryota</taxon>
        <taxon>Metazoa</taxon>
        <taxon>Porifera</taxon>
        <taxon>Demospongiae</taxon>
        <taxon>Heteroscleromorpha</taxon>
        <taxon>Haplosclerida</taxon>
        <taxon>Niphatidae</taxon>
        <taxon>Amphimedon</taxon>
    </lineage>
</organism>
<sequence length="537" mass="62755">MLHNITAVAAELLLKAFIDNCNFLAKISIIPKNHNPPVYGSRHLSYFDYVAPRMIVIEILELKYSLQEEERKHSELQNEIEELDMKSSSSRDAHKMYGDIRPGDTTHQEVMVAYKNFYSNAPRNLLKVLPEEADKFKVWEVISDIVQESFKENKENIIQKIKDKLHKVLLEDNTKTLNEETTDLIRAFSMFIYSESVRIESVKQFLMTEERCDHHAIERTTKIINKKLNPKQFSRSFEEDCILESRITVHGSSEHQGPFDSQYRQRDGKEKRKPFWRSKSNSEIETHVSAGRNNTKYQRNKKIPEPKIETEKVYHKLKEKMTKAIEILELLEEMEALKRKSKRIEEEIKTLKKRVDDAASSMPIYTLESSKHKDASDLEYKMILKLIEAFIHDLENILICTTEEYIDGGSDTREKYKIYGLVLSACGLKKSKPPESLQQKVLSTVKEKHQIDDKIYERYVQEAVVITRDMLTLLPPLIISVHPKRYNEKIHDIKRPAWDESGEEDETRELTYYRPILVFGNELHVAVKGTVGNKKHT</sequence>
<accession>A0AAN0J2P8</accession>
<dbReference type="EnsemblMetazoa" id="XM_019995448.1">
    <property type="protein sequence ID" value="XP_019851007.1"/>
    <property type="gene ID" value="LOC109581387"/>
</dbReference>
<dbReference type="Proteomes" id="UP000007879">
    <property type="component" value="Unassembled WGS sequence"/>
</dbReference>
<evidence type="ECO:0000256" key="2">
    <source>
        <dbReference type="SAM" id="MobiDB-lite"/>
    </source>
</evidence>
<evidence type="ECO:0000313" key="4">
    <source>
        <dbReference type="Proteomes" id="UP000007879"/>
    </source>
</evidence>
<dbReference type="EnsemblMetazoa" id="XM_019995449.1">
    <property type="protein sequence ID" value="XP_019851008.1"/>
    <property type="gene ID" value="LOC109581387"/>
</dbReference>
<proteinExistence type="predicted"/>
<evidence type="ECO:0008006" key="5">
    <source>
        <dbReference type="Google" id="ProtNLM"/>
    </source>
</evidence>
<name>A0AAN0J2P8_AMPQE</name>